<protein>
    <submittedName>
        <fullName evidence="1">Uncharacterized protein</fullName>
    </submittedName>
</protein>
<evidence type="ECO:0000313" key="2">
    <source>
        <dbReference type="Proteomes" id="UP001431776"/>
    </source>
</evidence>
<keyword evidence="2" id="KW-1185">Reference proteome</keyword>
<accession>A0AAW6TV01</accession>
<organism evidence="1 2">
    <name type="scientific">Anaerobaca lacustris</name>
    <dbReference type="NCBI Taxonomy" id="3044600"/>
    <lineage>
        <taxon>Bacteria</taxon>
        <taxon>Pseudomonadati</taxon>
        <taxon>Planctomycetota</taxon>
        <taxon>Phycisphaerae</taxon>
        <taxon>Sedimentisphaerales</taxon>
        <taxon>Anaerobacaceae</taxon>
        <taxon>Anaerobaca</taxon>
    </lineage>
</organism>
<dbReference type="EMBL" id="JASCXX010000001">
    <property type="protein sequence ID" value="MDI6447544.1"/>
    <property type="molecule type" value="Genomic_DNA"/>
</dbReference>
<reference evidence="1" key="1">
    <citation type="submission" date="2023-05" db="EMBL/GenBank/DDBJ databases">
        <title>Anaerotaeda fermentans gen. nov., sp. nov., a novel anaerobic planctomycete of the new family within the order Sedimentisphaerales isolated from Taman Peninsula, Russia.</title>
        <authorList>
            <person name="Khomyakova M.A."/>
            <person name="Merkel A.Y."/>
            <person name="Slobodkin A.I."/>
        </authorList>
    </citation>
    <scope>NUCLEOTIDE SEQUENCE</scope>
    <source>
        <strain evidence="1">M17dextr</strain>
    </source>
</reference>
<dbReference type="Proteomes" id="UP001431776">
    <property type="component" value="Unassembled WGS sequence"/>
</dbReference>
<gene>
    <name evidence="1" type="ORF">QJ522_00695</name>
</gene>
<dbReference type="AlphaFoldDB" id="A0AAW6TV01"/>
<sequence length="317" mass="33097">MAERVVICSISCLPIRPPMLLARSGLRVGDGLEAAGGRTNVELRASKSMDRRMLDELSGLGVVGMLGAGVRIEGADRHVVGGVRTLERSDGLGAGEGWVVGGGLGWLGRLIDGCLWITGLLRDGAVNERLGVEGAAGAERLMLGAGLGVGVLPKEKLPRVPSALLRLIRMLDCGGLLIRGLTDGLGAVDGRDMRLRLPCEGSVRCGVDREIEGAGRLGAGLVVCPLLWRLLSLVLRCALWASASETTSKAAVTAMATATATERDFSFVENIIDLLPPATRCPDSGTAFATSPPAAYTPCEIVRFVLITCPRIGPNAP</sequence>
<name>A0AAW6TV01_9BACT</name>
<proteinExistence type="predicted"/>
<evidence type="ECO:0000313" key="1">
    <source>
        <dbReference type="EMBL" id="MDI6447544.1"/>
    </source>
</evidence>
<dbReference type="RefSeq" id="WP_349242955.1">
    <property type="nucleotide sequence ID" value="NZ_JASCXX010000001.1"/>
</dbReference>
<comment type="caution">
    <text evidence="1">The sequence shown here is derived from an EMBL/GenBank/DDBJ whole genome shotgun (WGS) entry which is preliminary data.</text>
</comment>